<feature type="binding site" evidence="7">
    <location>
        <position position="222"/>
    </location>
    <ligand>
        <name>substrate</name>
    </ligand>
</feature>
<feature type="binding site" evidence="7">
    <location>
        <position position="147"/>
    </location>
    <ligand>
        <name>substrate</name>
    </ligand>
</feature>
<dbReference type="UniPathway" id="UPA00392"/>
<feature type="binding site" evidence="7">
    <location>
        <begin position="93"/>
        <end position="97"/>
    </location>
    <ligand>
        <name>substrate</name>
    </ligand>
</feature>
<dbReference type="RefSeq" id="WP_114366542.1">
    <property type="nucleotide sequence ID" value="NZ_BHZF01000003.1"/>
</dbReference>
<dbReference type="GO" id="GO:0008616">
    <property type="term" value="P:tRNA queuosine(34) biosynthetic process"/>
    <property type="evidence" value="ECO:0007669"/>
    <property type="project" value="UniProtKB-UniRule"/>
</dbReference>
<feature type="active site" description="Nucleophile" evidence="7">
    <location>
        <position position="272"/>
    </location>
</feature>
<dbReference type="InterPro" id="IPR002616">
    <property type="entry name" value="tRNA_ribo_trans-like"/>
</dbReference>
<sequence>MLRFELEAMDPGSKARAGRIATDHGVIETPIFMPVGTVGSVKAVHQYELVDDVDAKIILGNTYHLYLRPGTDVLKKAGGLHRFMGWERPILTDSGGYQVFSLAENRKLTEEGARFKSHIDGSYHMFTPEGVMDIQRSIGADVVMAFDECPPWPCDERYVEESMHLTHRWLERCIRRFDETPSLYGYEQSLFGIVQGGTVSRLRKESAEFVASKNLSGNAIGGLSVGEPAELMYEMTDLVTDILPADRPRYLMGVGTPENILNSIALGVDMFDCVMPTRNGRNGMLFTTEGIINIKNRRWADDFSPIDPAGISRVDFQYSKAYLRHLFVADEFLGRQIASVHNLAFYLWLVREARRHIVQGDFVEWKNEILPVISRRL</sequence>
<organism evidence="9 10">
    <name type="scientific">Schleiferia thermophila</name>
    <dbReference type="NCBI Taxonomy" id="884107"/>
    <lineage>
        <taxon>Bacteria</taxon>
        <taxon>Pseudomonadati</taxon>
        <taxon>Bacteroidota</taxon>
        <taxon>Flavobacteriia</taxon>
        <taxon>Flavobacteriales</taxon>
        <taxon>Schleiferiaceae</taxon>
        <taxon>Schleiferia</taxon>
    </lineage>
</organism>
<evidence type="ECO:0000256" key="4">
    <source>
        <dbReference type="ARBA" id="ARBA00022694"/>
    </source>
</evidence>
<dbReference type="Proteomes" id="UP000253517">
    <property type="component" value="Unassembled WGS sequence"/>
</dbReference>
<feature type="region of interest" description="RNA binding; important for wobble base 34 recognition" evidence="7">
    <location>
        <begin position="277"/>
        <end position="281"/>
    </location>
</feature>
<dbReference type="PANTHER" id="PTHR46499">
    <property type="entry name" value="QUEUINE TRNA-RIBOSYLTRANSFERASE"/>
    <property type="match status" value="1"/>
</dbReference>
<keyword evidence="10" id="KW-1185">Reference proteome</keyword>
<evidence type="ECO:0000256" key="1">
    <source>
        <dbReference type="ARBA" id="ARBA00004691"/>
    </source>
</evidence>
<dbReference type="HAMAP" id="MF_00168">
    <property type="entry name" value="Q_tRNA_Tgt"/>
    <property type="match status" value="1"/>
</dbReference>
<dbReference type="GO" id="GO:0008479">
    <property type="term" value="F:tRNA-guanosine(34) queuine transglycosylase activity"/>
    <property type="evidence" value="ECO:0007669"/>
    <property type="project" value="UniProtKB-UniRule"/>
</dbReference>
<comment type="function">
    <text evidence="7">Catalyzes the base-exchange of a guanine (G) residue with the queuine precursor 7-aminomethyl-7-deazaguanine (PreQ1) at position 34 (anticodon wobble position) in tRNAs with GU(N) anticodons (tRNA-Asp, -Asn, -His and -Tyr). Catalysis occurs through a double-displacement mechanism. The nucleophile active site attacks the C1' of nucleotide 34 to detach the guanine base from the RNA, forming a covalent enzyme-RNA intermediate. The proton acceptor active site deprotonates the incoming PreQ1, allowing a nucleophilic attack on the C1' of the ribose to form the product. After dissociation, two additional enzymatic reactions on the tRNA convert PreQ1 to queuine (Q), resulting in the hypermodified nucleoside queuosine (7-(((4,5-cis-dihydroxy-2-cyclopenten-1-yl)amino)methyl)-7-deazaguanosine).</text>
</comment>
<dbReference type="GO" id="GO:0005829">
    <property type="term" value="C:cytosol"/>
    <property type="evidence" value="ECO:0007669"/>
    <property type="project" value="TreeGrafter"/>
</dbReference>
<keyword evidence="5 7" id="KW-0671">Queuosine biosynthesis</keyword>
<feature type="binding site" evidence="7">
    <location>
        <position position="195"/>
    </location>
    <ligand>
        <name>substrate</name>
    </ligand>
</feature>
<evidence type="ECO:0000313" key="9">
    <source>
        <dbReference type="EMBL" id="RCX01204.1"/>
    </source>
</evidence>
<dbReference type="FunFam" id="3.20.20.105:FF:000001">
    <property type="entry name" value="Queuine tRNA-ribosyltransferase"/>
    <property type="match status" value="1"/>
</dbReference>
<dbReference type="InterPro" id="IPR050076">
    <property type="entry name" value="ArchSynthase1/Queuine_TRR"/>
</dbReference>
<dbReference type="PANTHER" id="PTHR46499:SF1">
    <property type="entry name" value="QUEUINE TRNA-RIBOSYLTRANSFERASE"/>
    <property type="match status" value="1"/>
</dbReference>
<gene>
    <name evidence="7" type="primary">tgt</name>
    <name evidence="9" type="ORF">DES35_10717</name>
</gene>
<keyword evidence="4 7" id="KW-0819">tRNA processing</keyword>
<comment type="caution">
    <text evidence="7">Lacks conserved residue(s) required for the propagation of feature annotation.</text>
</comment>
<dbReference type="InterPro" id="IPR036511">
    <property type="entry name" value="TGT-like_sf"/>
</dbReference>
<name>A0A369A158_9FLAO</name>
<evidence type="ECO:0000259" key="8">
    <source>
        <dbReference type="Pfam" id="PF01702"/>
    </source>
</evidence>
<comment type="catalytic activity">
    <reaction evidence="6 7">
        <text>7-aminomethyl-7-carbaguanine + guanosine(34) in tRNA = 7-aminomethyl-7-carbaguanosine(34) in tRNA + guanine</text>
        <dbReference type="Rhea" id="RHEA:24104"/>
        <dbReference type="Rhea" id="RHEA-COMP:10341"/>
        <dbReference type="Rhea" id="RHEA-COMP:10342"/>
        <dbReference type="ChEBI" id="CHEBI:16235"/>
        <dbReference type="ChEBI" id="CHEBI:58703"/>
        <dbReference type="ChEBI" id="CHEBI:74269"/>
        <dbReference type="ChEBI" id="CHEBI:82833"/>
        <dbReference type="EC" id="2.4.2.29"/>
    </reaction>
</comment>
<keyword evidence="2 7" id="KW-0328">Glycosyltransferase</keyword>
<keyword evidence="3 7" id="KW-0808">Transferase</keyword>
<comment type="caution">
    <text evidence="9">The sequence shown here is derived from an EMBL/GenBank/DDBJ whole genome shotgun (WGS) entry which is preliminary data.</text>
</comment>
<comment type="subunit">
    <text evidence="7">Homodimer. Within each dimer, one monomer is responsible for RNA recognition and catalysis, while the other monomer binds to the replacement base PreQ1.</text>
</comment>
<evidence type="ECO:0000313" key="10">
    <source>
        <dbReference type="Proteomes" id="UP000253517"/>
    </source>
</evidence>
<evidence type="ECO:0000256" key="2">
    <source>
        <dbReference type="ARBA" id="ARBA00022676"/>
    </source>
</evidence>
<evidence type="ECO:0000256" key="3">
    <source>
        <dbReference type="ARBA" id="ARBA00022679"/>
    </source>
</evidence>
<feature type="domain" description="tRNA-guanine(15) transglycosylase-like" evidence="8">
    <location>
        <begin position="14"/>
        <end position="370"/>
    </location>
</feature>
<feature type="region of interest" description="RNA binding" evidence="7">
    <location>
        <begin position="253"/>
        <end position="259"/>
    </location>
</feature>
<dbReference type="NCBIfam" id="TIGR00430">
    <property type="entry name" value="Q_tRNA_tgt"/>
    <property type="match status" value="1"/>
</dbReference>
<accession>A0A369A158</accession>
<dbReference type="EMBL" id="QPJS01000007">
    <property type="protein sequence ID" value="RCX01204.1"/>
    <property type="molecule type" value="Genomic_DNA"/>
</dbReference>
<comment type="similarity">
    <text evidence="7">Belongs to the queuine tRNA-ribosyltransferase family.</text>
</comment>
<dbReference type="Pfam" id="PF01702">
    <property type="entry name" value="TGT"/>
    <property type="match status" value="1"/>
</dbReference>
<evidence type="ECO:0000256" key="6">
    <source>
        <dbReference type="ARBA" id="ARBA00050112"/>
    </source>
</evidence>
<evidence type="ECO:0000256" key="7">
    <source>
        <dbReference type="HAMAP-Rule" id="MF_00168"/>
    </source>
</evidence>
<reference evidence="9 10" key="1">
    <citation type="submission" date="2018-07" db="EMBL/GenBank/DDBJ databases">
        <title>Genomic Encyclopedia of Type Strains, Phase IV (KMG-IV): sequencing the most valuable type-strain genomes for metagenomic binning, comparative biology and taxonomic classification.</title>
        <authorList>
            <person name="Goeker M."/>
        </authorList>
    </citation>
    <scope>NUCLEOTIDE SEQUENCE [LARGE SCALE GENOMIC DNA]</scope>
    <source>
        <strain evidence="9 10">DSM 21410</strain>
    </source>
</reference>
<dbReference type="InterPro" id="IPR004803">
    <property type="entry name" value="TGT"/>
</dbReference>
<dbReference type="NCBIfam" id="TIGR00449">
    <property type="entry name" value="tgt_general"/>
    <property type="match status" value="1"/>
</dbReference>
<protein>
    <recommendedName>
        <fullName evidence="7">Queuine tRNA-ribosyltransferase</fullName>
        <ecNumber evidence="7">2.4.2.29</ecNumber>
    </recommendedName>
    <alternativeName>
        <fullName evidence="7">Guanine insertion enzyme</fullName>
    </alternativeName>
    <alternativeName>
        <fullName evidence="7">tRNA-guanine transglycosylase</fullName>
    </alternativeName>
</protein>
<feature type="active site" description="Proton acceptor" evidence="7">
    <location>
        <position position="93"/>
    </location>
</feature>
<dbReference type="SUPFAM" id="SSF51713">
    <property type="entry name" value="tRNA-guanine transglycosylase"/>
    <property type="match status" value="1"/>
</dbReference>
<dbReference type="EC" id="2.4.2.29" evidence="7"/>
<dbReference type="AlphaFoldDB" id="A0A369A158"/>
<dbReference type="Gene3D" id="3.20.20.105">
    <property type="entry name" value="Queuine tRNA-ribosyltransferase-like"/>
    <property type="match status" value="1"/>
</dbReference>
<evidence type="ECO:0000256" key="5">
    <source>
        <dbReference type="ARBA" id="ARBA00022785"/>
    </source>
</evidence>
<proteinExistence type="inferred from homology"/>
<comment type="pathway">
    <text evidence="1 7">tRNA modification; tRNA-queuosine biosynthesis.</text>
</comment>